<proteinExistence type="predicted"/>
<keyword evidence="3" id="KW-1185">Reference proteome</keyword>
<reference evidence="2" key="1">
    <citation type="submission" date="2020-08" db="EMBL/GenBank/DDBJ databases">
        <title>Genome sequencing and assembly of the red palm weevil Rhynchophorus ferrugineus.</title>
        <authorList>
            <person name="Dias G.B."/>
            <person name="Bergman C.M."/>
            <person name="Manee M."/>
        </authorList>
    </citation>
    <scope>NUCLEOTIDE SEQUENCE</scope>
    <source>
        <strain evidence="2">AA-2017</strain>
        <tissue evidence="2">Whole larva</tissue>
    </source>
</reference>
<protein>
    <submittedName>
        <fullName evidence="2">Uncharacterized protein</fullName>
    </submittedName>
</protein>
<evidence type="ECO:0000313" key="2">
    <source>
        <dbReference type="EMBL" id="KAF7271963.1"/>
    </source>
</evidence>
<organism evidence="2 3">
    <name type="scientific">Rhynchophorus ferrugineus</name>
    <name type="common">Red palm weevil</name>
    <name type="synonym">Curculio ferrugineus</name>
    <dbReference type="NCBI Taxonomy" id="354439"/>
    <lineage>
        <taxon>Eukaryota</taxon>
        <taxon>Metazoa</taxon>
        <taxon>Ecdysozoa</taxon>
        <taxon>Arthropoda</taxon>
        <taxon>Hexapoda</taxon>
        <taxon>Insecta</taxon>
        <taxon>Pterygota</taxon>
        <taxon>Neoptera</taxon>
        <taxon>Endopterygota</taxon>
        <taxon>Coleoptera</taxon>
        <taxon>Polyphaga</taxon>
        <taxon>Cucujiformia</taxon>
        <taxon>Curculionidae</taxon>
        <taxon>Dryophthorinae</taxon>
        <taxon>Rhynchophorus</taxon>
    </lineage>
</organism>
<evidence type="ECO:0000256" key="1">
    <source>
        <dbReference type="SAM" id="MobiDB-lite"/>
    </source>
</evidence>
<dbReference type="Proteomes" id="UP000625711">
    <property type="component" value="Unassembled WGS sequence"/>
</dbReference>
<accession>A0A834M668</accession>
<gene>
    <name evidence="2" type="ORF">GWI33_015199</name>
</gene>
<dbReference type="EMBL" id="JAACXV010013874">
    <property type="protein sequence ID" value="KAF7271963.1"/>
    <property type="molecule type" value="Genomic_DNA"/>
</dbReference>
<comment type="caution">
    <text evidence="2">The sequence shown here is derived from an EMBL/GenBank/DDBJ whole genome shotgun (WGS) entry which is preliminary data.</text>
</comment>
<evidence type="ECO:0000313" key="3">
    <source>
        <dbReference type="Proteomes" id="UP000625711"/>
    </source>
</evidence>
<sequence>MACSDLAFCERNLREMNGRIDRENNKQRYQLIKSADKKEHGATASRPRKQLPKLKSRAAIFREVLGREDSIKKER</sequence>
<feature type="region of interest" description="Disordered" evidence="1">
    <location>
        <begin position="34"/>
        <end position="53"/>
    </location>
</feature>
<name>A0A834M668_RHYFE</name>
<dbReference type="AlphaFoldDB" id="A0A834M668"/>